<evidence type="ECO:0000256" key="1">
    <source>
        <dbReference type="SAM" id="Phobius"/>
    </source>
</evidence>
<dbReference type="AlphaFoldDB" id="A0A0C9Z9L1"/>
<protein>
    <submittedName>
        <fullName evidence="2">Uncharacterized protein</fullName>
    </submittedName>
</protein>
<evidence type="ECO:0000313" key="3">
    <source>
        <dbReference type="Proteomes" id="UP000054018"/>
    </source>
</evidence>
<accession>A0A0C9Z9L1</accession>
<keyword evidence="1" id="KW-1133">Transmembrane helix</keyword>
<name>A0A0C9Z9L1_9AGAM</name>
<feature type="transmembrane region" description="Helical" evidence="1">
    <location>
        <begin position="58"/>
        <end position="78"/>
    </location>
</feature>
<keyword evidence="1" id="KW-0812">Transmembrane</keyword>
<keyword evidence="1" id="KW-0472">Membrane</keyword>
<reference evidence="2 3" key="1">
    <citation type="submission" date="2014-04" db="EMBL/GenBank/DDBJ databases">
        <authorList>
            <consortium name="DOE Joint Genome Institute"/>
            <person name="Kuo A."/>
            <person name="Kohler A."/>
            <person name="Costa M.D."/>
            <person name="Nagy L.G."/>
            <person name="Floudas D."/>
            <person name="Copeland A."/>
            <person name="Barry K.W."/>
            <person name="Cichocki N."/>
            <person name="Veneault-Fourrey C."/>
            <person name="LaButti K."/>
            <person name="Lindquist E.A."/>
            <person name="Lipzen A."/>
            <person name="Lundell T."/>
            <person name="Morin E."/>
            <person name="Murat C."/>
            <person name="Sun H."/>
            <person name="Tunlid A."/>
            <person name="Henrissat B."/>
            <person name="Grigoriev I.V."/>
            <person name="Hibbett D.S."/>
            <person name="Martin F."/>
            <person name="Nordberg H.P."/>
            <person name="Cantor M.N."/>
            <person name="Hua S.X."/>
        </authorList>
    </citation>
    <scope>NUCLEOTIDE SEQUENCE [LARGE SCALE GENOMIC DNA]</scope>
    <source>
        <strain evidence="2 3">441</strain>
    </source>
</reference>
<sequence length="124" mass="14301">MATLYIVLVVCKIVFLFCKPSVVGCQLTTETRRVREYIPTVLRCMPSLFTSLHQTSRCVICFPLVLIDFFFSFLSLHFSFCKLLCRQFAWTSLSFPKAVKHPTVRSVKINPTCVPLFFFHPTTP</sequence>
<organism evidence="2 3">
    <name type="scientific">Pisolithus microcarpus 441</name>
    <dbReference type="NCBI Taxonomy" id="765257"/>
    <lineage>
        <taxon>Eukaryota</taxon>
        <taxon>Fungi</taxon>
        <taxon>Dikarya</taxon>
        <taxon>Basidiomycota</taxon>
        <taxon>Agaricomycotina</taxon>
        <taxon>Agaricomycetes</taxon>
        <taxon>Agaricomycetidae</taxon>
        <taxon>Boletales</taxon>
        <taxon>Sclerodermatineae</taxon>
        <taxon>Pisolithaceae</taxon>
        <taxon>Pisolithus</taxon>
    </lineage>
</organism>
<reference evidence="3" key="2">
    <citation type="submission" date="2015-01" db="EMBL/GenBank/DDBJ databases">
        <title>Evolutionary Origins and Diversification of the Mycorrhizal Mutualists.</title>
        <authorList>
            <consortium name="DOE Joint Genome Institute"/>
            <consortium name="Mycorrhizal Genomics Consortium"/>
            <person name="Kohler A."/>
            <person name="Kuo A."/>
            <person name="Nagy L.G."/>
            <person name="Floudas D."/>
            <person name="Copeland A."/>
            <person name="Barry K.W."/>
            <person name="Cichocki N."/>
            <person name="Veneault-Fourrey C."/>
            <person name="LaButti K."/>
            <person name="Lindquist E.A."/>
            <person name="Lipzen A."/>
            <person name="Lundell T."/>
            <person name="Morin E."/>
            <person name="Murat C."/>
            <person name="Riley R."/>
            <person name="Ohm R."/>
            <person name="Sun H."/>
            <person name="Tunlid A."/>
            <person name="Henrissat B."/>
            <person name="Grigoriev I.V."/>
            <person name="Hibbett D.S."/>
            <person name="Martin F."/>
        </authorList>
    </citation>
    <scope>NUCLEOTIDE SEQUENCE [LARGE SCALE GENOMIC DNA]</scope>
    <source>
        <strain evidence="3">441</strain>
    </source>
</reference>
<dbReference type="EMBL" id="KN833704">
    <property type="protein sequence ID" value="KIK25941.1"/>
    <property type="molecule type" value="Genomic_DNA"/>
</dbReference>
<dbReference type="HOGENOM" id="CLU_2004813_0_0_1"/>
<dbReference type="Proteomes" id="UP000054018">
    <property type="component" value="Unassembled WGS sequence"/>
</dbReference>
<keyword evidence="3" id="KW-1185">Reference proteome</keyword>
<feature type="transmembrane region" description="Helical" evidence="1">
    <location>
        <begin position="6"/>
        <end position="25"/>
    </location>
</feature>
<proteinExistence type="predicted"/>
<evidence type="ECO:0000313" key="2">
    <source>
        <dbReference type="EMBL" id="KIK25941.1"/>
    </source>
</evidence>
<gene>
    <name evidence="2" type="ORF">PISMIDRAFT_314522</name>
</gene>